<accession>A0A941D2F9</accession>
<proteinExistence type="predicted"/>
<sequence>MADGELTLKLDDDTARRLKAAADAAGQAVEDYAQALITDRLDDRWSESVRRLEEYDRTGESLSVQEALDHFDTSLQDRLANPR</sequence>
<organism evidence="1 3">
    <name type="scientific">Phenylobacterium glaciei</name>
    <dbReference type="NCBI Taxonomy" id="2803784"/>
    <lineage>
        <taxon>Bacteria</taxon>
        <taxon>Pseudomonadati</taxon>
        <taxon>Pseudomonadota</taxon>
        <taxon>Alphaproteobacteria</taxon>
        <taxon>Caulobacterales</taxon>
        <taxon>Caulobacteraceae</taxon>
        <taxon>Phenylobacterium</taxon>
    </lineage>
</organism>
<dbReference type="EMBL" id="CP068570">
    <property type="protein sequence ID" value="QQZ49454.1"/>
    <property type="molecule type" value="Genomic_DNA"/>
</dbReference>
<dbReference type="RefSeq" id="WP_215341396.1">
    <property type="nucleotide sequence ID" value="NZ_JAGSGD010000001.1"/>
</dbReference>
<dbReference type="Proteomes" id="UP000622580">
    <property type="component" value="Unassembled WGS sequence"/>
</dbReference>
<protein>
    <submittedName>
        <fullName evidence="1">Uncharacterized protein</fullName>
    </submittedName>
</protein>
<evidence type="ECO:0000313" key="1">
    <source>
        <dbReference type="EMBL" id="MBR7620667.1"/>
    </source>
</evidence>
<keyword evidence="3" id="KW-1185">Reference proteome</keyword>
<reference evidence="2" key="1">
    <citation type="submission" date="2021-01" db="EMBL/GenBank/DDBJ databases">
        <title>Genome sequence of Phenylobacterium sp. 20VBR1 isolated from a valley glaceir, Ny-Alesund, Svalbard.</title>
        <authorList>
            <person name="Thomas F.A."/>
            <person name="Krishnan K.P."/>
            <person name="Sinha R.K."/>
        </authorList>
    </citation>
    <scope>NUCLEOTIDE SEQUENCE</scope>
    <source>
        <strain evidence="2">20VBR1</strain>
    </source>
</reference>
<dbReference type="EMBL" id="JAGSGD010000001">
    <property type="protein sequence ID" value="MBR7620667.1"/>
    <property type="molecule type" value="Genomic_DNA"/>
</dbReference>
<reference evidence="1" key="2">
    <citation type="submission" date="2021-04" db="EMBL/GenBank/DDBJ databases">
        <title>Draft genome assembly of strain Phenylobacterium sp. 20VBR1 using MiniION and Illumina platforms.</title>
        <authorList>
            <person name="Thomas F.A."/>
            <person name="Krishnan K.P."/>
            <person name="Sinha R.K."/>
        </authorList>
    </citation>
    <scope>NUCLEOTIDE SEQUENCE</scope>
    <source>
        <strain evidence="1">20VBR1</strain>
    </source>
</reference>
<evidence type="ECO:0000313" key="3">
    <source>
        <dbReference type="Proteomes" id="UP000622580"/>
    </source>
</evidence>
<gene>
    <name evidence="1" type="ORF">JKL49_14840</name>
    <name evidence="2" type="ORF">JKL49_21065</name>
</gene>
<dbReference type="AlphaFoldDB" id="A0A941D2F9"/>
<evidence type="ECO:0000313" key="2">
    <source>
        <dbReference type="EMBL" id="QQZ49454.1"/>
    </source>
</evidence>
<name>A0A941D2F9_9CAUL</name>